<dbReference type="NCBIfam" id="TIGR02937">
    <property type="entry name" value="sigma70-ECF"/>
    <property type="match status" value="1"/>
</dbReference>
<dbReference type="InterPro" id="IPR013249">
    <property type="entry name" value="RNA_pol_sigma70_r4_t2"/>
</dbReference>
<dbReference type="NCBIfam" id="TIGR02985">
    <property type="entry name" value="Sig70_bacteroi1"/>
    <property type="match status" value="1"/>
</dbReference>
<dbReference type="InterPro" id="IPR014284">
    <property type="entry name" value="RNA_pol_sigma-70_dom"/>
</dbReference>
<dbReference type="EMBL" id="JAPTZU010000001">
    <property type="protein sequence ID" value="MCZ2686427.1"/>
    <property type="molecule type" value="Genomic_DNA"/>
</dbReference>
<dbReference type="GO" id="GO:0003677">
    <property type="term" value="F:DNA binding"/>
    <property type="evidence" value="ECO:0007669"/>
    <property type="project" value="InterPro"/>
</dbReference>
<dbReference type="AlphaFoldDB" id="A0A081UJA3"/>
<comment type="similarity">
    <text evidence="1">Belongs to the sigma-70 factor family. ECF subfamily.</text>
</comment>
<feature type="domain" description="RNA polymerase sigma factor 70 region 4 type 2" evidence="5">
    <location>
        <begin position="120"/>
        <end position="171"/>
    </location>
</feature>
<evidence type="ECO:0000259" key="5">
    <source>
        <dbReference type="Pfam" id="PF08281"/>
    </source>
</evidence>
<gene>
    <name evidence="6" type="ORF">EE52_0208200</name>
    <name evidence="8" type="ORF">IA74_014500</name>
    <name evidence="7" type="ORF">O1433_02790</name>
</gene>
<dbReference type="EMBL" id="CP036553">
    <property type="protein sequence ID" value="QCQ37221.1"/>
    <property type="molecule type" value="Genomic_DNA"/>
</dbReference>
<reference evidence="6" key="2">
    <citation type="submission" date="2014-07" db="EMBL/GenBank/DDBJ databases">
        <title>Genetics and epidemiology of antimicrobial resistance in B. fragilis group.</title>
        <authorList>
            <person name="Sydenham T.V."/>
            <person name="Hasman H."/>
            <person name="Kemp M."/>
            <person name="Justesen U.S."/>
        </authorList>
    </citation>
    <scope>NUCLEOTIDE SEQUENCE [LARGE SCALE GENOMIC DNA]</scope>
    <source>
        <strain evidence="6">DCMOUH0018B</strain>
    </source>
</reference>
<reference evidence="7" key="4">
    <citation type="submission" date="2022-12" db="EMBL/GenBank/DDBJ databases">
        <title>Development of a Multilocus Sequence Typing Scheme for Bacteroides fragilis Based on Whole Genome Sequencing Data and Clinical Application.</title>
        <authorList>
            <person name="Nielsen F.D."/>
            <person name="Justesen U.S."/>
        </authorList>
    </citation>
    <scope>NUCLEOTIDE SEQUENCE</scope>
    <source>
        <strain evidence="7">BF_AM_ODE_DK_2015_4</strain>
    </source>
</reference>
<dbReference type="InterPro" id="IPR039425">
    <property type="entry name" value="RNA_pol_sigma-70-like"/>
</dbReference>
<evidence type="ECO:0000313" key="9">
    <source>
        <dbReference type="Proteomes" id="UP000028294"/>
    </source>
</evidence>
<dbReference type="CDD" id="cd06171">
    <property type="entry name" value="Sigma70_r4"/>
    <property type="match status" value="1"/>
</dbReference>
<dbReference type="PATRIC" id="fig|817.53.peg.1694"/>
<dbReference type="SUPFAM" id="SSF88659">
    <property type="entry name" value="Sigma3 and sigma4 domains of RNA polymerase sigma factors"/>
    <property type="match status" value="1"/>
</dbReference>
<dbReference type="GO" id="GO:0006352">
    <property type="term" value="P:DNA-templated transcription initiation"/>
    <property type="evidence" value="ECO:0007669"/>
    <property type="project" value="InterPro"/>
</dbReference>
<dbReference type="InterPro" id="IPR036388">
    <property type="entry name" value="WH-like_DNA-bd_sf"/>
</dbReference>
<name>A0A081UJA3_BACFG</name>
<dbReference type="EMBL" id="JMZZ02000104">
    <property type="protein sequence ID" value="KFX75230.1"/>
    <property type="molecule type" value="Genomic_DNA"/>
</dbReference>
<dbReference type="GO" id="GO:0016987">
    <property type="term" value="F:sigma factor activity"/>
    <property type="evidence" value="ECO:0007669"/>
    <property type="project" value="UniProtKB-KW"/>
</dbReference>
<evidence type="ECO:0000256" key="1">
    <source>
        <dbReference type="ARBA" id="ARBA00010641"/>
    </source>
</evidence>
<accession>A0A081UJA3</accession>
<dbReference type="Gene3D" id="1.10.1740.10">
    <property type="match status" value="1"/>
</dbReference>
<keyword evidence="4" id="KW-0804">Transcription</keyword>
<evidence type="ECO:0000313" key="7">
    <source>
        <dbReference type="EMBL" id="MCZ2686427.1"/>
    </source>
</evidence>
<reference evidence="6" key="1">
    <citation type="book" date="2014" name="THE 24TH EUROPEAN CONGRESS OF CLINICAL MICROBIOLOGY AND INFECTIOUS DISEASES" publisher="ECCMID 2014" city="Barcelona, Spain">
        <title>Identification of resistance genes in three multidrug-resistant Bacteroides fragilis isolates by whole genome sequencing.</title>
        <editorList>
            <person name="Unknown"/>
            <person name="A."/>
        </editorList>
        <authorList>
            <person name="Sydenham T.V."/>
            <person name="Hasman H."/>
            <person name="Wang M."/>
            <person name="Soki J."/>
            <person name="Nagy E."/>
            <person name="Justesen U.S."/>
        </authorList>
    </citation>
    <scope>NUCLEOTIDE SEQUENCE</scope>
    <source>
        <strain evidence="6">DCMOUH0018B</strain>
    </source>
</reference>
<evidence type="ECO:0000256" key="3">
    <source>
        <dbReference type="ARBA" id="ARBA00023082"/>
    </source>
</evidence>
<evidence type="ECO:0000313" key="8">
    <source>
        <dbReference type="EMBL" id="QCQ37221.1"/>
    </source>
</evidence>
<protein>
    <submittedName>
        <fullName evidence="6 7">RNA polymerase</fullName>
    </submittedName>
</protein>
<dbReference type="Proteomes" id="UP000028294">
    <property type="component" value="Chromosome"/>
</dbReference>
<evidence type="ECO:0000256" key="4">
    <source>
        <dbReference type="ARBA" id="ARBA00023163"/>
    </source>
</evidence>
<evidence type="ECO:0000313" key="6">
    <source>
        <dbReference type="EMBL" id="KFX75230.1"/>
    </source>
</evidence>
<proteinExistence type="inferred from homology"/>
<keyword evidence="3" id="KW-0731">Sigma factor</keyword>
<dbReference type="RefSeq" id="WP_032530196.1">
    <property type="nucleotide sequence ID" value="NZ_CAEUHN010000012.1"/>
</dbReference>
<dbReference type="Gene3D" id="1.10.10.10">
    <property type="entry name" value="Winged helix-like DNA-binding domain superfamily/Winged helix DNA-binding domain"/>
    <property type="match status" value="1"/>
</dbReference>
<dbReference type="InterPro" id="IPR014327">
    <property type="entry name" value="RNA_pol_sigma70_bacteroid"/>
</dbReference>
<dbReference type="InterPro" id="IPR013324">
    <property type="entry name" value="RNA_pol_sigma_r3/r4-like"/>
</dbReference>
<dbReference type="SUPFAM" id="SSF88946">
    <property type="entry name" value="Sigma2 domain of RNA polymerase sigma factors"/>
    <property type="match status" value="1"/>
</dbReference>
<keyword evidence="2" id="KW-0805">Transcription regulation</keyword>
<reference evidence="8 9" key="3">
    <citation type="submission" date="2019-03" db="EMBL/GenBank/DDBJ databases">
        <title>Complete genome assembly of MDR B. fragilis.</title>
        <authorList>
            <person name="Sydenham T.V."/>
            <person name="Hasman H."/>
            <person name="Justesen U.S."/>
        </authorList>
    </citation>
    <scope>NUCLEOTIDE SEQUENCE [LARGE SCALE GENOMIC DNA]</scope>
    <source>
        <strain evidence="8 9">DCMOUH0067B</strain>
    </source>
</reference>
<organism evidence="6">
    <name type="scientific">Bacteroides fragilis</name>
    <dbReference type="NCBI Taxonomy" id="817"/>
    <lineage>
        <taxon>Bacteria</taxon>
        <taxon>Pseudomonadati</taxon>
        <taxon>Bacteroidota</taxon>
        <taxon>Bacteroidia</taxon>
        <taxon>Bacteroidales</taxon>
        <taxon>Bacteroidaceae</taxon>
        <taxon>Bacteroides</taxon>
    </lineage>
</organism>
<sequence length="192" mass="22443">MEHSNEDAYLLIALRKGEVIAFDSIFKKYYPILCAYGNRFVDNEESKEIAGDAILWLWEHRQTLQVETSLGRYLLKSVYHRSLNCIKQKNLKNQADTIFYEEMEKLIHGVEAFQFQELSRRIKEAIDGLPTSYREAFLMHRFTQKSYKEIAEISGVSIKTIAYRIQQATKLLREDLADLLITTLVCVLTIIR</sequence>
<evidence type="ECO:0000256" key="2">
    <source>
        <dbReference type="ARBA" id="ARBA00023015"/>
    </source>
</evidence>
<dbReference type="Pfam" id="PF08281">
    <property type="entry name" value="Sigma70_r4_2"/>
    <property type="match status" value="1"/>
</dbReference>
<dbReference type="PANTHER" id="PTHR43133:SF46">
    <property type="entry name" value="RNA POLYMERASE SIGMA-70 FACTOR ECF SUBFAMILY"/>
    <property type="match status" value="1"/>
</dbReference>
<dbReference type="Proteomes" id="UP001079672">
    <property type="component" value="Unassembled WGS sequence"/>
</dbReference>
<dbReference type="PANTHER" id="PTHR43133">
    <property type="entry name" value="RNA POLYMERASE ECF-TYPE SIGMA FACTO"/>
    <property type="match status" value="1"/>
</dbReference>
<dbReference type="InterPro" id="IPR013325">
    <property type="entry name" value="RNA_pol_sigma_r2"/>
</dbReference>